<dbReference type="GO" id="GO:0000150">
    <property type="term" value="F:DNA strand exchange activity"/>
    <property type="evidence" value="ECO:0007669"/>
    <property type="project" value="InterPro"/>
</dbReference>
<dbReference type="Proteomes" id="UP000190797">
    <property type="component" value="Chromosome"/>
</dbReference>
<dbReference type="GO" id="GO:0003677">
    <property type="term" value="F:DNA binding"/>
    <property type="evidence" value="ECO:0007669"/>
    <property type="project" value="UniProtKB-KW"/>
</dbReference>
<evidence type="ECO:0000256" key="3">
    <source>
        <dbReference type="SAM" id="MobiDB-lite"/>
    </source>
</evidence>
<dbReference type="Gene3D" id="3.40.50.1390">
    <property type="entry name" value="Resolvase, N-terminal catalytic domain"/>
    <property type="match status" value="1"/>
</dbReference>
<feature type="domain" description="Recombinase" evidence="5">
    <location>
        <begin position="147"/>
        <end position="239"/>
    </location>
</feature>
<sequence length="402" mass="45249">MSGRNFQRTNMAAISQVEKGAAKAILMRKYSRFGRNRMGNQLNLVRLETAGGELVSATEEVDATTAVGKFTRGMLMELAAFESDRAGEQWAEAFHNRLARGLPPFGGEYFGYVRRGRQPHPLDPKRTLRDPSDGEERYEPDVQFGAAQVFAGCYESYVADQNFAALATRLNRHGFTTEGGRPWSAEIVRQVMDRGFAAGLLQIHDPECRCVKASRCQRRVFRPGAHAPLIGDELWKRFVALRDAKVTRPSHSVHQFTGFIGCWHCGGGMHLHRHQKGFICGSRARGDEVVCESRFAPLKAVEDALLQLLAEWAPEIEAAAESFAVAPEPSRPESNLEWLQKELARVNGDLDRQTMQFAKGLLPEDSYVRVRDELLAERDRLSEALKPEQVVEPRMDPRRPFR</sequence>
<dbReference type="EMBL" id="CP017717">
    <property type="protein sequence ID" value="AQZ62800.1"/>
    <property type="molecule type" value="Genomic_DNA"/>
</dbReference>
<feature type="domain" description="Resolvase/invertase-type recombinase catalytic" evidence="4">
    <location>
        <begin position="2"/>
        <end position="101"/>
    </location>
</feature>
<accession>A0A1U9ZXY9</accession>
<evidence type="ECO:0000313" key="6">
    <source>
        <dbReference type="EMBL" id="AQZ62800.1"/>
    </source>
</evidence>
<name>A0A1U9ZXY9_9ACTN</name>
<dbReference type="AlphaFoldDB" id="A0A1U9ZXY9"/>
<feature type="region of interest" description="Disordered" evidence="3">
    <location>
        <begin position="116"/>
        <end position="137"/>
    </location>
</feature>
<dbReference type="InterPro" id="IPR006119">
    <property type="entry name" value="Resolv_N"/>
</dbReference>
<keyword evidence="2" id="KW-0233">DNA recombination</keyword>
<keyword evidence="7" id="KW-1185">Reference proteome</keyword>
<evidence type="ECO:0000256" key="1">
    <source>
        <dbReference type="ARBA" id="ARBA00023125"/>
    </source>
</evidence>
<dbReference type="KEGG" id="noa:BKM31_16225"/>
<dbReference type="PANTHER" id="PTHR30461">
    <property type="entry name" value="DNA-INVERTASE FROM LAMBDOID PROPHAGE"/>
    <property type="match status" value="1"/>
</dbReference>
<feature type="compositionally biased region" description="Basic and acidic residues" evidence="3">
    <location>
        <begin position="120"/>
        <end position="137"/>
    </location>
</feature>
<evidence type="ECO:0000259" key="5">
    <source>
        <dbReference type="Pfam" id="PF07508"/>
    </source>
</evidence>
<dbReference type="Pfam" id="PF00239">
    <property type="entry name" value="Resolvase"/>
    <property type="match status" value="1"/>
</dbReference>
<dbReference type="Pfam" id="PF07508">
    <property type="entry name" value="Recombinase"/>
    <property type="match status" value="1"/>
</dbReference>
<gene>
    <name evidence="6" type="ORF">BKM31_16225</name>
</gene>
<keyword evidence="1" id="KW-0238">DNA-binding</keyword>
<proteinExistence type="predicted"/>
<organism evidence="6 7">
    <name type="scientific">[Actinomadura] parvosata subsp. kistnae</name>
    <dbReference type="NCBI Taxonomy" id="1909395"/>
    <lineage>
        <taxon>Bacteria</taxon>
        <taxon>Bacillati</taxon>
        <taxon>Actinomycetota</taxon>
        <taxon>Actinomycetes</taxon>
        <taxon>Streptosporangiales</taxon>
        <taxon>Streptosporangiaceae</taxon>
        <taxon>Nonomuraea</taxon>
    </lineage>
</organism>
<reference evidence="7" key="1">
    <citation type="journal article" date="2017" name="Med. Chem. Commun.">
        <title>Nonomuraea sp. ATCC 55076 harbours the largest actinomycete chromosome to date and the kistamicin biosynthetic gene cluster.</title>
        <authorList>
            <person name="Nazari B."/>
            <person name="Forneris C.C."/>
            <person name="Gibson M.I."/>
            <person name="Moon K."/>
            <person name="Schramma K.R."/>
            <person name="Seyedsayamdost M.R."/>
        </authorList>
    </citation>
    <scope>NUCLEOTIDE SEQUENCE [LARGE SCALE GENOMIC DNA]</scope>
    <source>
        <strain evidence="7">ATCC 55076</strain>
    </source>
</reference>
<dbReference type="InterPro" id="IPR036162">
    <property type="entry name" value="Resolvase-like_N_sf"/>
</dbReference>
<evidence type="ECO:0008006" key="8">
    <source>
        <dbReference type="Google" id="ProtNLM"/>
    </source>
</evidence>
<evidence type="ECO:0000313" key="7">
    <source>
        <dbReference type="Proteomes" id="UP000190797"/>
    </source>
</evidence>
<protein>
    <recommendedName>
        <fullName evidence="8">Recombinase domain-containing protein</fullName>
    </recommendedName>
</protein>
<dbReference type="SUPFAM" id="SSF53041">
    <property type="entry name" value="Resolvase-like"/>
    <property type="match status" value="1"/>
</dbReference>
<dbReference type="InterPro" id="IPR050639">
    <property type="entry name" value="SSR_resolvase"/>
</dbReference>
<dbReference type="InterPro" id="IPR011109">
    <property type="entry name" value="DNA_bind_recombinase_dom"/>
</dbReference>
<dbReference type="PANTHER" id="PTHR30461:SF2">
    <property type="entry name" value="SERINE RECOMBINASE PINE-RELATED"/>
    <property type="match status" value="1"/>
</dbReference>
<evidence type="ECO:0000259" key="4">
    <source>
        <dbReference type="Pfam" id="PF00239"/>
    </source>
</evidence>
<evidence type="ECO:0000256" key="2">
    <source>
        <dbReference type="ARBA" id="ARBA00023172"/>
    </source>
</evidence>